<gene>
    <name evidence="1" type="ORF">A0H81_09211</name>
</gene>
<sequence length="77" mass="8279">MIYQSSEVGIRTWKTFAQIVHMFGSSVASVALRSQTMPSKMLNLTGCPRARHCKLCNVLLGTAEPSASHGSVSVPSK</sequence>
<dbReference type="EMBL" id="LUGG01000013">
    <property type="protein sequence ID" value="OBZ70947.1"/>
    <property type="molecule type" value="Genomic_DNA"/>
</dbReference>
<keyword evidence="2" id="KW-1185">Reference proteome</keyword>
<reference evidence="1 2" key="1">
    <citation type="submission" date="2016-03" db="EMBL/GenBank/DDBJ databases">
        <title>Whole genome sequencing of Grifola frondosa 9006-11.</title>
        <authorList>
            <person name="Min B."/>
            <person name="Park H."/>
            <person name="Kim J.-G."/>
            <person name="Cho H."/>
            <person name="Oh Y.-L."/>
            <person name="Kong W.-S."/>
            <person name="Choi I.-G."/>
        </authorList>
    </citation>
    <scope>NUCLEOTIDE SEQUENCE [LARGE SCALE GENOMIC DNA]</scope>
    <source>
        <strain evidence="1 2">9006-11</strain>
    </source>
</reference>
<comment type="caution">
    <text evidence="1">The sequence shown here is derived from an EMBL/GenBank/DDBJ whole genome shotgun (WGS) entry which is preliminary data.</text>
</comment>
<accession>A0A1C7M362</accession>
<organism evidence="1 2">
    <name type="scientific">Grifola frondosa</name>
    <name type="common">Maitake</name>
    <name type="synonym">Polyporus frondosus</name>
    <dbReference type="NCBI Taxonomy" id="5627"/>
    <lineage>
        <taxon>Eukaryota</taxon>
        <taxon>Fungi</taxon>
        <taxon>Dikarya</taxon>
        <taxon>Basidiomycota</taxon>
        <taxon>Agaricomycotina</taxon>
        <taxon>Agaricomycetes</taxon>
        <taxon>Polyporales</taxon>
        <taxon>Grifolaceae</taxon>
        <taxon>Grifola</taxon>
    </lineage>
</organism>
<dbReference type="AlphaFoldDB" id="A0A1C7M362"/>
<name>A0A1C7M362_GRIFR</name>
<proteinExistence type="predicted"/>
<evidence type="ECO:0000313" key="1">
    <source>
        <dbReference type="EMBL" id="OBZ70947.1"/>
    </source>
</evidence>
<dbReference type="Proteomes" id="UP000092993">
    <property type="component" value="Unassembled WGS sequence"/>
</dbReference>
<protein>
    <submittedName>
        <fullName evidence="1">Uncharacterized protein</fullName>
    </submittedName>
</protein>
<evidence type="ECO:0000313" key="2">
    <source>
        <dbReference type="Proteomes" id="UP000092993"/>
    </source>
</evidence>